<keyword evidence="1" id="KW-1003">Cell membrane</keyword>
<feature type="transmembrane region" description="Helical" evidence="5">
    <location>
        <begin position="128"/>
        <end position="148"/>
    </location>
</feature>
<feature type="transmembrane region" description="Helical" evidence="5">
    <location>
        <begin position="160"/>
        <end position="176"/>
    </location>
</feature>
<keyword evidence="3 5" id="KW-1133">Transmembrane helix</keyword>
<dbReference type="EMBL" id="JACRTP010000003">
    <property type="protein sequence ID" value="MBC8628686.1"/>
    <property type="molecule type" value="Genomic_DNA"/>
</dbReference>
<accession>A0ABR7PBF1</accession>
<protein>
    <submittedName>
        <fullName evidence="6">Manganese efflux pump</fullName>
    </submittedName>
</protein>
<dbReference type="InterPro" id="IPR003810">
    <property type="entry name" value="Mntp/YtaF"/>
</dbReference>
<dbReference type="Pfam" id="PF02659">
    <property type="entry name" value="Mntp"/>
    <property type="match status" value="1"/>
</dbReference>
<name>A0ABR7PBF1_9FIRM</name>
<proteinExistence type="predicted"/>
<feature type="transmembrane region" description="Helical" evidence="5">
    <location>
        <begin position="97"/>
        <end position="122"/>
    </location>
</feature>
<sequence>MKNSILIFALTMDSFMVSFSYGASRIKISFSVVAGMNLVMSGMLGMAVWIGNGFSHFIEGRTTDVLAGVLLGGMGGYQIYHSVQIQKQNMTKKTRKLNFMSGIILAVALSIDSVAVGMGAGLLEGVRWMLIAGAFLWGIFMMEIGWKLGKRCAKFYKKDLSWVGGICLLLLAFFAFW</sequence>
<evidence type="ECO:0000256" key="4">
    <source>
        <dbReference type="ARBA" id="ARBA00023136"/>
    </source>
</evidence>
<dbReference type="Proteomes" id="UP000661649">
    <property type="component" value="Unassembled WGS sequence"/>
</dbReference>
<evidence type="ECO:0000256" key="3">
    <source>
        <dbReference type="ARBA" id="ARBA00022989"/>
    </source>
</evidence>
<evidence type="ECO:0000256" key="5">
    <source>
        <dbReference type="SAM" id="Phobius"/>
    </source>
</evidence>
<gene>
    <name evidence="6" type="ORF">H8712_08650</name>
</gene>
<keyword evidence="7" id="KW-1185">Reference proteome</keyword>
<evidence type="ECO:0000256" key="1">
    <source>
        <dbReference type="ARBA" id="ARBA00022475"/>
    </source>
</evidence>
<dbReference type="PANTHER" id="PTHR35529:SF2">
    <property type="entry name" value="SPORULATION PROTEIN YTAF-RELATED"/>
    <property type="match status" value="1"/>
</dbReference>
<organism evidence="6 7">
    <name type="scientific">Blautia stercoris</name>
    <dbReference type="NCBI Taxonomy" id="871664"/>
    <lineage>
        <taxon>Bacteria</taxon>
        <taxon>Bacillati</taxon>
        <taxon>Bacillota</taxon>
        <taxon>Clostridia</taxon>
        <taxon>Lachnospirales</taxon>
        <taxon>Lachnospiraceae</taxon>
        <taxon>Blautia</taxon>
    </lineage>
</organism>
<evidence type="ECO:0000313" key="6">
    <source>
        <dbReference type="EMBL" id="MBC8628686.1"/>
    </source>
</evidence>
<comment type="caution">
    <text evidence="6">The sequence shown here is derived from an EMBL/GenBank/DDBJ whole genome shotgun (WGS) entry which is preliminary data.</text>
</comment>
<evidence type="ECO:0000256" key="2">
    <source>
        <dbReference type="ARBA" id="ARBA00022692"/>
    </source>
</evidence>
<feature type="transmembrane region" description="Helical" evidence="5">
    <location>
        <begin position="32"/>
        <end position="51"/>
    </location>
</feature>
<keyword evidence="4 5" id="KW-0472">Membrane</keyword>
<dbReference type="PANTHER" id="PTHR35529">
    <property type="entry name" value="MANGANESE EFFLUX PUMP MNTP-RELATED"/>
    <property type="match status" value="1"/>
</dbReference>
<keyword evidence="2 5" id="KW-0812">Transmembrane</keyword>
<evidence type="ECO:0000313" key="7">
    <source>
        <dbReference type="Proteomes" id="UP000661649"/>
    </source>
</evidence>
<reference evidence="6 7" key="1">
    <citation type="submission" date="2020-08" db="EMBL/GenBank/DDBJ databases">
        <title>Genome public.</title>
        <authorList>
            <person name="Liu C."/>
            <person name="Sun Q."/>
        </authorList>
    </citation>
    <scope>NUCLEOTIDE SEQUENCE [LARGE SCALE GENOMIC DNA]</scope>
    <source>
        <strain evidence="6 7">3_YM_SP_D4_24.mj</strain>
    </source>
</reference>